<organism evidence="3 4">
    <name type="scientific">Arthrobacter deserti</name>
    <dbReference type="NCBI Taxonomy" id="1742687"/>
    <lineage>
        <taxon>Bacteria</taxon>
        <taxon>Bacillati</taxon>
        <taxon>Actinomycetota</taxon>
        <taxon>Actinomycetes</taxon>
        <taxon>Micrococcales</taxon>
        <taxon>Micrococcaceae</taxon>
        <taxon>Arthrobacter</taxon>
    </lineage>
</organism>
<evidence type="ECO:0000313" key="4">
    <source>
        <dbReference type="Proteomes" id="UP000523795"/>
    </source>
</evidence>
<evidence type="ECO:0000259" key="2">
    <source>
        <dbReference type="Pfam" id="PF01425"/>
    </source>
</evidence>
<dbReference type="Pfam" id="PF01425">
    <property type="entry name" value="Amidase"/>
    <property type="match status" value="1"/>
</dbReference>
<sequence>AFGTAWTSSLAKLRIPAGREAELMPLTRALRRRALQRPAAAVDGALAVLARFAADTRAQYARYDLVLTPALALTPRPVGWYTAVDPEADYMRQCQYSPYSSMVNVCGLPAVTVPVHTTAAGLSMGVQLIGRPGSEAQLLAVAAQHEAVRKPPPD</sequence>
<comment type="similarity">
    <text evidence="1">Belongs to the amidase family.</text>
</comment>
<evidence type="ECO:0000256" key="1">
    <source>
        <dbReference type="ARBA" id="ARBA00009199"/>
    </source>
</evidence>
<dbReference type="InterPro" id="IPR036928">
    <property type="entry name" value="AS_sf"/>
</dbReference>
<reference evidence="3 4" key="1">
    <citation type="submission" date="2020-04" db="EMBL/GenBank/DDBJ databases">
        <authorList>
            <person name="Liu S."/>
        </authorList>
    </citation>
    <scope>NUCLEOTIDE SEQUENCE [LARGE SCALE GENOMIC DNA]</scope>
    <source>
        <strain evidence="3 4">CGMCC 1.15091</strain>
    </source>
</reference>
<keyword evidence="4" id="KW-1185">Reference proteome</keyword>
<comment type="caution">
    <text evidence="3">The sequence shown here is derived from an EMBL/GenBank/DDBJ whole genome shotgun (WGS) entry which is preliminary data.</text>
</comment>
<dbReference type="Gene3D" id="3.90.1300.10">
    <property type="entry name" value="Amidase signature (AS) domain"/>
    <property type="match status" value="1"/>
</dbReference>
<protein>
    <submittedName>
        <fullName evidence="3">Amidase</fullName>
    </submittedName>
</protein>
<dbReference type="SUPFAM" id="SSF75304">
    <property type="entry name" value="Amidase signature (AS) enzymes"/>
    <property type="match status" value="1"/>
</dbReference>
<dbReference type="Proteomes" id="UP000523795">
    <property type="component" value="Unassembled WGS sequence"/>
</dbReference>
<dbReference type="PANTHER" id="PTHR11895:SF7">
    <property type="entry name" value="GLUTAMYL-TRNA(GLN) AMIDOTRANSFERASE SUBUNIT A, MITOCHONDRIAL"/>
    <property type="match status" value="1"/>
</dbReference>
<name>A0ABX1JS30_9MICC</name>
<gene>
    <name evidence="3" type="ORF">HER39_16395</name>
</gene>
<proteinExistence type="inferred from homology"/>
<dbReference type="InterPro" id="IPR000120">
    <property type="entry name" value="Amidase"/>
</dbReference>
<accession>A0ABX1JS30</accession>
<dbReference type="PANTHER" id="PTHR11895">
    <property type="entry name" value="TRANSAMIDASE"/>
    <property type="match status" value="1"/>
</dbReference>
<feature type="non-terminal residue" evidence="3">
    <location>
        <position position="1"/>
    </location>
</feature>
<evidence type="ECO:0000313" key="3">
    <source>
        <dbReference type="EMBL" id="NKX52117.1"/>
    </source>
</evidence>
<feature type="domain" description="Amidase" evidence="2">
    <location>
        <begin position="42"/>
        <end position="139"/>
    </location>
</feature>
<dbReference type="InterPro" id="IPR023631">
    <property type="entry name" value="Amidase_dom"/>
</dbReference>
<dbReference type="EMBL" id="JAAZSR010000411">
    <property type="protein sequence ID" value="NKX52117.1"/>
    <property type="molecule type" value="Genomic_DNA"/>
</dbReference>